<feature type="compositionally biased region" description="Basic and acidic residues" evidence="16">
    <location>
        <begin position="323"/>
        <end position="340"/>
    </location>
</feature>
<feature type="transmembrane region" description="Helical" evidence="17">
    <location>
        <begin position="1285"/>
        <end position="1311"/>
    </location>
</feature>
<evidence type="ECO:0000256" key="4">
    <source>
        <dbReference type="ARBA" id="ARBA00022475"/>
    </source>
</evidence>
<keyword evidence="10" id="KW-0406">Ion transport</keyword>
<feature type="transmembrane region" description="Helical" evidence="17">
    <location>
        <begin position="875"/>
        <end position="894"/>
    </location>
</feature>
<feature type="region of interest" description="Disordered" evidence="16">
    <location>
        <begin position="1414"/>
        <end position="1443"/>
    </location>
</feature>
<dbReference type="FunFam" id="1.20.120.350:FF:000059">
    <property type="entry name" value="Sodium channel protein"/>
    <property type="match status" value="1"/>
</dbReference>
<keyword evidence="4" id="KW-1003">Cell membrane</keyword>
<dbReference type="Gene3D" id="1.10.287.70">
    <property type="match status" value="4"/>
</dbReference>
<keyword evidence="12" id="KW-1015">Disulfide bond</keyword>
<evidence type="ECO:0000256" key="16">
    <source>
        <dbReference type="SAM" id="MobiDB-lite"/>
    </source>
</evidence>
<dbReference type="PANTHER" id="PTHR10037:SF223">
    <property type="entry name" value="SODIUM CHANNEL PROTEIN TYPE 4 SUBUNIT ALPHA"/>
    <property type="match status" value="1"/>
</dbReference>
<reference evidence="21" key="1">
    <citation type="submission" date="2020-10" db="EMBL/GenBank/DDBJ databases">
        <title>Chromosome-scale genome assembly of the Allis shad, Alosa alosa.</title>
        <authorList>
            <person name="Margot Z."/>
            <person name="Christophe K."/>
            <person name="Cabau C."/>
            <person name="Louis A."/>
            <person name="Berthelot C."/>
            <person name="Parey E."/>
            <person name="Roest Crollius H."/>
            <person name="Montfort J."/>
            <person name="Robinson-Rechavi M."/>
            <person name="Bucao C."/>
            <person name="Bouchez O."/>
            <person name="Gislard M."/>
            <person name="Lluch J."/>
            <person name="Milhes M."/>
            <person name="Lampietro C."/>
            <person name="Lopez Roques C."/>
            <person name="Donnadieu C."/>
            <person name="Braasch I."/>
            <person name="Desvignes T."/>
            <person name="Postlethwait J."/>
            <person name="Bobe J."/>
            <person name="Guiguen Y."/>
        </authorList>
    </citation>
    <scope>NUCLEOTIDE SEQUENCE</scope>
    <source>
        <strain evidence="21">M-15738</strain>
        <tissue evidence="21">Blood</tissue>
    </source>
</reference>
<evidence type="ECO:0000256" key="14">
    <source>
        <dbReference type="ARBA" id="ARBA00023201"/>
    </source>
</evidence>
<evidence type="ECO:0000259" key="19">
    <source>
        <dbReference type="Pfam" id="PF00520"/>
    </source>
</evidence>
<keyword evidence="18" id="KW-0732">Signal</keyword>
<feature type="domain" description="Ion transport" evidence="19">
    <location>
        <begin position="1"/>
        <end position="277"/>
    </location>
</feature>
<comment type="caution">
    <text evidence="21">The sequence shown here is derived from an EMBL/GenBank/DDBJ whole genome shotgun (WGS) entry which is preliminary data.</text>
</comment>
<evidence type="ECO:0000256" key="8">
    <source>
        <dbReference type="ARBA" id="ARBA00022989"/>
    </source>
</evidence>
<feature type="domain" description="Ion transport" evidence="19">
    <location>
        <begin position="835"/>
        <end position="1109"/>
    </location>
</feature>
<feature type="signal peptide" evidence="18">
    <location>
        <begin position="1"/>
        <end position="17"/>
    </location>
</feature>
<feature type="transmembrane region" description="Helical" evidence="17">
    <location>
        <begin position="837"/>
        <end position="855"/>
    </location>
</feature>
<dbReference type="PANTHER" id="PTHR10037">
    <property type="entry name" value="VOLTAGE-GATED CATION CHANNEL CALCIUM AND SODIUM"/>
    <property type="match status" value="1"/>
</dbReference>
<keyword evidence="14" id="KW-0739">Sodium transport</keyword>
<feature type="domain" description="Ion transport" evidence="19">
    <location>
        <begin position="1156"/>
        <end position="1411"/>
    </location>
</feature>
<feature type="transmembrane region" description="Helical" evidence="17">
    <location>
        <begin position="1158"/>
        <end position="1176"/>
    </location>
</feature>
<dbReference type="GO" id="GO:0019228">
    <property type="term" value="P:neuronal action potential"/>
    <property type="evidence" value="ECO:0007669"/>
    <property type="project" value="TreeGrafter"/>
</dbReference>
<feature type="region of interest" description="Disordered" evidence="16">
    <location>
        <begin position="735"/>
        <end position="778"/>
    </location>
</feature>
<keyword evidence="3" id="KW-0894">Sodium channel</keyword>
<evidence type="ECO:0000256" key="1">
    <source>
        <dbReference type="ARBA" id="ARBA00004651"/>
    </source>
</evidence>
<organism evidence="21 22">
    <name type="scientific">Alosa alosa</name>
    <name type="common">allis shad</name>
    <dbReference type="NCBI Taxonomy" id="278164"/>
    <lineage>
        <taxon>Eukaryota</taxon>
        <taxon>Metazoa</taxon>
        <taxon>Chordata</taxon>
        <taxon>Craniata</taxon>
        <taxon>Vertebrata</taxon>
        <taxon>Euteleostomi</taxon>
        <taxon>Actinopterygii</taxon>
        <taxon>Neopterygii</taxon>
        <taxon>Teleostei</taxon>
        <taxon>Clupei</taxon>
        <taxon>Clupeiformes</taxon>
        <taxon>Clupeoidei</taxon>
        <taxon>Clupeidae</taxon>
        <taxon>Alosa</taxon>
    </lineage>
</organism>
<sequence>MFIMVTLLTNCVFMTMSNPPEWSRIVEFVFIGIYTFEATIKVLSRGFCKGKFTFLCDGWNWLDITVITTACIIEFAHHVPVLRTFQVLRVLKIIPLFPGLKTTVGALIQSVKKLRDAMFIMLFGLALFAMLGLQLFMGNLQQKCVIWPLDLNSTNEHFDYGAYLNNASNHYFLPGQLDALLCGNCVDSSVCPEGYNCLKTGHNPNYGYTNYDSFGWAFLAAFRLMTQDFWEDLFVKTLRAVGKTYTIVYMIMLFGSLYFINLILAVVAMAYVEQNDATIAEAKEKEEEYAMILEHLKNQEAERRGKIAASNIPLSNQYNKSGGTEDEHTDDDRSLGKDGEVKTALKDEEVPGMQEATTSAVSAVIAVENTMDDLEELQRPCSPLWYKFADLFLKWNCCPPFKKWVYFVIMDPFVDLGITICIMVNTIFMAMEHYPMTHEFENMLSVGNLVFTGILTVEMVFKIIAMDPYYYFQVGWNIFDSIIVTLSLLDLSLADVKGLSMLRLFRLIRIFRLAKFWPALNLVLRVLANSVSVLGKLTLILLITVFSFAVVGMQLFGKSYSESVCKIAQDCVLPRWHMQDFFHSFLLIFRILCGEWIETMWDCMEVAGQGMCIVFYMMVIIIGKLVLLNLFLALLFSSFSGDNLAPLDGDEQKNLQIAIGRITWAKVFIFGYVRRLLGLKPKKGGGGEEDHVNNLVLKHLDSDKPKLKKVDNKQGASDDGSFLNTPVLNVPIAKGESDFDTYDDDGTSGNEHKAEDDEKTKQEDHADNCSKSSMVDKGPAIKEMKEEKRADLPQPQECLTENCIHCCPCLALDITQGKGKSWCTFRRTCYSIVENKYFKGFIIFVILLSSGALAFEDIYIAERQTLKIILEYADQVFTCIFIVEMLLKWVAYGFKVYFTNAWCWLDFLIVDVSIIRLMANILGYSELGAMKSLRTLKALRPLRALSRFENMRVVVNVLVGSIPSIFNVLLVCLIFWLIFSIIGVNLFAGKFYYCWNTTTEELFLHEDVNNKSDCYDLMEFGIDVQWKNVRVNYDSVVMGYLSLFQVATFKGWLDIMYAAVDSRQIEQQPEYEANLYMYLYFVIFVIFGFITANLFIGVIIDHFNQQKAKYGGIGIFMTEAQKKYYYAMKTHSSKPLKPIPRPKNTFFGLVFDLVTNKFFDIFMMVVIMLNIVILMMETDNQSEQMYEILYFVHIALIVIFTMEFILKLIGLRQYYFSSGLNILDFFVLIISIVGFFLADLIWKYFGSPALFGVIRLARIGRVLSLIPGAKGIRTHLFTLMMSLPAIFNMCLLLFLIMFVFSIFGMFNFAYVKREIMINDMYNFETFGNSFICLFIITTLAGWDGFLIPMTSGPPDCDPDMENPGSDVRGNCGSPGVAIVFLCSYIVLSFLIVLNMCIAIILEIFNKSTEESTNLLPEEDLKQARERGLPSHPESLAQAHPPAP</sequence>
<evidence type="ECO:0000256" key="15">
    <source>
        <dbReference type="ARBA" id="ARBA00023303"/>
    </source>
</evidence>
<evidence type="ECO:0000259" key="20">
    <source>
        <dbReference type="Pfam" id="PF06512"/>
    </source>
</evidence>
<evidence type="ECO:0000256" key="6">
    <source>
        <dbReference type="ARBA" id="ARBA00022737"/>
    </source>
</evidence>
<evidence type="ECO:0000313" key="21">
    <source>
        <dbReference type="EMBL" id="KAG5279588.1"/>
    </source>
</evidence>
<feature type="transmembrane region" description="Helical" evidence="17">
    <location>
        <begin position="247"/>
        <end position="272"/>
    </location>
</feature>
<keyword evidence="11 17" id="KW-0472">Membrane</keyword>
<protein>
    <submittedName>
        <fullName evidence="21">Uncharacterized protein</fullName>
    </submittedName>
</protein>
<accession>A0AAV6GWU0</accession>
<evidence type="ECO:0000256" key="9">
    <source>
        <dbReference type="ARBA" id="ARBA00023053"/>
    </source>
</evidence>
<dbReference type="InterPro" id="IPR010526">
    <property type="entry name" value="Na_trans_assoc_dom"/>
</dbReference>
<dbReference type="InterPro" id="IPR043203">
    <property type="entry name" value="VGCC_Ca_Na"/>
</dbReference>
<feature type="transmembrane region" description="Helical" evidence="17">
    <location>
        <begin position="1323"/>
        <end position="1342"/>
    </location>
</feature>
<dbReference type="InterPro" id="IPR027359">
    <property type="entry name" value="Volt_channel_dom_sf"/>
</dbReference>
<evidence type="ECO:0000256" key="2">
    <source>
        <dbReference type="ARBA" id="ARBA00022448"/>
    </source>
</evidence>
<evidence type="ECO:0000256" key="3">
    <source>
        <dbReference type="ARBA" id="ARBA00022461"/>
    </source>
</evidence>
<keyword evidence="6" id="KW-0677">Repeat</keyword>
<keyword evidence="5 17" id="KW-0812">Transmembrane</keyword>
<feature type="transmembrane region" description="Helical" evidence="17">
    <location>
        <begin position="470"/>
        <end position="489"/>
    </location>
</feature>
<dbReference type="Pfam" id="PF06512">
    <property type="entry name" value="Na_trans_assoc"/>
    <property type="match status" value="1"/>
</dbReference>
<feature type="domain" description="Ion transport" evidence="19">
    <location>
        <begin position="412"/>
        <end position="641"/>
    </location>
</feature>
<dbReference type="InterPro" id="IPR044564">
    <property type="entry name" value="Na_chnl_inactivation_gate"/>
</dbReference>
<evidence type="ECO:0000256" key="13">
    <source>
        <dbReference type="ARBA" id="ARBA00023180"/>
    </source>
</evidence>
<feature type="transmembrane region" description="Helical" evidence="17">
    <location>
        <begin position="901"/>
        <end position="924"/>
    </location>
</feature>
<feature type="transmembrane region" description="Helical" evidence="17">
    <location>
        <begin position="1188"/>
        <end position="1210"/>
    </location>
</feature>
<feature type="transmembrane region" description="Helical" evidence="17">
    <location>
        <begin position="117"/>
        <end position="137"/>
    </location>
</feature>
<dbReference type="FunFam" id="1.10.287.70:FF:000049">
    <property type="entry name" value="Voltage-dependent sodium channel 2"/>
    <property type="match status" value="1"/>
</dbReference>
<feature type="transmembrane region" description="Helical" evidence="17">
    <location>
        <begin position="1376"/>
        <end position="1401"/>
    </location>
</feature>
<dbReference type="InterPro" id="IPR005821">
    <property type="entry name" value="Ion_trans_dom"/>
</dbReference>
<name>A0AAV6GWU0_9TELE</name>
<feature type="transmembrane region" description="Helical" evidence="17">
    <location>
        <begin position="404"/>
        <end position="431"/>
    </location>
</feature>
<dbReference type="EMBL" id="JADWDJ010000006">
    <property type="protein sequence ID" value="KAG5279588.1"/>
    <property type="molecule type" value="Genomic_DNA"/>
</dbReference>
<dbReference type="Pfam" id="PF00520">
    <property type="entry name" value="Ion_trans"/>
    <property type="match status" value="4"/>
</dbReference>
<proteinExistence type="predicted"/>
<dbReference type="FunFam" id="1.10.287.70:FF:000001">
    <property type="entry name" value="Sodium channel protein"/>
    <property type="match status" value="1"/>
</dbReference>
<feature type="domain" description="Sodium ion transport-associated" evidence="20">
    <location>
        <begin position="651"/>
        <end position="830"/>
    </location>
</feature>
<evidence type="ECO:0000256" key="7">
    <source>
        <dbReference type="ARBA" id="ARBA00022882"/>
    </source>
</evidence>
<dbReference type="FunFam" id="1.20.120.350:FF:000002">
    <property type="entry name" value="Sodium channel protein"/>
    <property type="match status" value="1"/>
</dbReference>
<dbReference type="GO" id="GO:0005248">
    <property type="term" value="F:voltage-gated sodium channel activity"/>
    <property type="evidence" value="ECO:0007669"/>
    <property type="project" value="InterPro"/>
</dbReference>
<dbReference type="SUPFAM" id="SSF81324">
    <property type="entry name" value="Voltage-gated potassium channels"/>
    <property type="match status" value="4"/>
</dbReference>
<feature type="transmembrane region" description="Helical" evidence="17">
    <location>
        <begin position="1078"/>
        <end position="1100"/>
    </location>
</feature>
<feature type="compositionally biased region" description="Basic and acidic residues" evidence="16">
    <location>
        <begin position="1418"/>
        <end position="1428"/>
    </location>
</feature>
<evidence type="ECO:0000256" key="10">
    <source>
        <dbReference type="ARBA" id="ARBA00023065"/>
    </source>
</evidence>
<feature type="chain" id="PRO_5043764541" evidence="18">
    <location>
        <begin position="18"/>
        <end position="1443"/>
    </location>
</feature>
<dbReference type="Gene3D" id="1.20.120.350">
    <property type="entry name" value="Voltage-gated potassium channels. Chain C"/>
    <property type="match status" value="4"/>
</dbReference>
<feature type="transmembrane region" description="Helical" evidence="17">
    <location>
        <begin position="655"/>
        <end position="673"/>
    </location>
</feature>
<evidence type="ECO:0000256" key="17">
    <source>
        <dbReference type="SAM" id="Phobius"/>
    </source>
</evidence>
<feature type="region of interest" description="Disordered" evidence="16">
    <location>
        <begin position="314"/>
        <end position="340"/>
    </location>
</feature>
<feature type="transmembrane region" description="Helical" evidence="17">
    <location>
        <begin position="443"/>
        <end position="464"/>
    </location>
</feature>
<dbReference type="GO" id="GO:0001518">
    <property type="term" value="C:voltage-gated sodium channel complex"/>
    <property type="evidence" value="ECO:0007669"/>
    <property type="project" value="InterPro"/>
</dbReference>
<dbReference type="FunFam" id="1.20.120.350:FF:000003">
    <property type="entry name" value="Voltage-dependent sodium channel"/>
    <property type="match status" value="1"/>
</dbReference>
<keyword evidence="15" id="KW-0407">Ion channel</keyword>
<dbReference type="GO" id="GO:0086010">
    <property type="term" value="P:membrane depolarization during action potential"/>
    <property type="evidence" value="ECO:0007669"/>
    <property type="project" value="TreeGrafter"/>
</dbReference>
<keyword evidence="9" id="KW-0915">Sodium</keyword>
<evidence type="ECO:0000256" key="11">
    <source>
        <dbReference type="ARBA" id="ARBA00023136"/>
    </source>
</evidence>
<keyword evidence="7" id="KW-0851">Voltage-gated channel</keyword>
<dbReference type="CDD" id="cd13433">
    <property type="entry name" value="Na_channel_gate"/>
    <property type="match status" value="1"/>
</dbReference>
<comment type="subcellular location">
    <subcellularLocation>
        <location evidence="1">Cell membrane</location>
        <topology evidence="1">Multi-pass membrane protein</topology>
    </subcellularLocation>
</comment>
<dbReference type="Proteomes" id="UP000823561">
    <property type="component" value="Chromosome 6"/>
</dbReference>
<evidence type="ECO:0000256" key="12">
    <source>
        <dbReference type="ARBA" id="ARBA00023157"/>
    </source>
</evidence>
<evidence type="ECO:0000256" key="5">
    <source>
        <dbReference type="ARBA" id="ARBA00022692"/>
    </source>
</evidence>
<feature type="transmembrane region" description="Helical" evidence="17">
    <location>
        <begin position="534"/>
        <end position="556"/>
    </location>
</feature>
<feature type="compositionally biased region" description="Basic and acidic residues" evidence="16">
    <location>
        <begin position="750"/>
        <end position="768"/>
    </location>
</feature>
<keyword evidence="8 17" id="KW-1133">Transmembrane helix</keyword>
<gene>
    <name evidence="21" type="ORF">AALO_G00079410</name>
</gene>
<keyword evidence="13" id="KW-0325">Glycoprotein</keyword>
<feature type="transmembrane region" description="Helical" evidence="17">
    <location>
        <begin position="1037"/>
        <end position="1058"/>
    </location>
</feature>
<keyword evidence="22" id="KW-1185">Reference proteome</keyword>
<feature type="transmembrane region" description="Helical" evidence="17">
    <location>
        <begin position="965"/>
        <end position="988"/>
    </location>
</feature>
<keyword evidence="2" id="KW-0813">Transport</keyword>
<evidence type="ECO:0000256" key="18">
    <source>
        <dbReference type="SAM" id="SignalP"/>
    </source>
</evidence>
<feature type="transmembrane region" description="Helical" evidence="17">
    <location>
        <begin position="613"/>
        <end position="635"/>
    </location>
</feature>
<feature type="transmembrane region" description="Helical" evidence="17">
    <location>
        <begin position="1222"/>
        <end position="1242"/>
    </location>
</feature>
<evidence type="ECO:0000313" key="22">
    <source>
        <dbReference type="Proteomes" id="UP000823561"/>
    </source>
</evidence>